<dbReference type="PATRIC" id="fig|796937.3.peg.1978"/>
<evidence type="ECO:0000313" key="13">
    <source>
        <dbReference type="EMBL" id="EHL11208.1"/>
    </source>
</evidence>
<keyword evidence="8 11" id="KW-0472">Membrane</keyword>
<dbReference type="SUPFAM" id="SSF81665">
    <property type="entry name" value="Calcium ATPase, transmembrane domain M"/>
    <property type="match status" value="1"/>
</dbReference>
<evidence type="ECO:0000256" key="5">
    <source>
        <dbReference type="ARBA" id="ARBA00022723"/>
    </source>
</evidence>
<keyword evidence="11" id="KW-0547">Nucleotide-binding</keyword>
<evidence type="ECO:0000256" key="8">
    <source>
        <dbReference type="ARBA" id="ARBA00023136"/>
    </source>
</evidence>
<comment type="subcellular location">
    <subcellularLocation>
        <location evidence="1">Cell membrane</location>
        <topology evidence="1">Multi-pass membrane protein</topology>
    </subcellularLocation>
</comment>
<evidence type="ECO:0000256" key="1">
    <source>
        <dbReference type="ARBA" id="ARBA00004651"/>
    </source>
</evidence>
<dbReference type="HOGENOM" id="CLU_001771_6_2_9"/>
<evidence type="ECO:0000256" key="11">
    <source>
        <dbReference type="RuleBase" id="RU362081"/>
    </source>
</evidence>
<keyword evidence="4 11" id="KW-0812">Transmembrane</keyword>
<dbReference type="PANTHER" id="PTHR48085">
    <property type="entry name" value="CADMIUM/ZINC-TRANSPORTING ATPASE HMA2-RELATED"/>
    <property type="match status" value="1"/>
</dbReference>
<comment type="catalytic activity">
    <reaction evidence="10">
        <text>Cd(2+)(in) + ATP + H2O = Cd(2+)(out) + ADP + phosphate + H(+)</text>
        <dbReference type="Rhea" id="RHEA:12132"/>
        <dbReference type="ChEBI" id="CHEBI:15377"/>
        <dbReference type="ChEBI" id="CHEBI:15378"/>
        <dbReference type="ChEBI" id="CHEBI:30616"/>
        <dbReference type="ChEBI" id="CHEBI:43474"/>
        <dbReference type="ChEBI" id="CHEBI:48775"/>
        <dbReference type="ChEBI" id="CHEBI:456216"/>
        <dbReference type="EC" id="7.2.2.21"/>
    </reaction>
</comment>
<evidence type="ECO:0000256" key="9">
    <source>
        <dbReference type="ARBA" id="ARBA00039103"/>
    </source>
</evidence>
<dbReference type="NCBIfam" id="TIGR01525">
    <property type="entry name" value="ATPase-IB_hvy"/>
    <property type="match status" value="1"/>
</dbReference>
<dbReference type="SUPFAM" id="SSF56784">
    <property type="entry name" value="HAD-like"/>
    <property type="match status" value="1"/>
</dbReference>
<dbReference type="PROSITE" id="PS00154">
    <property type="entry name" value="ATPASE_E1_E2"/>
    <property type="match status" value="1"/>
</dbReference>
<evidence type="ECO:0000313" key="14">
    <source>
        <dbReference type="Proteomes" id="UP000006437"/>
    </source>
</evidence>
<dbReference type="GO" id="GO:0005524">
    <property type="term" value="F:ATP binding"/>
    <property type="evidence" value="ECO:0007669"/>
    <property type="project" value="UniProtKB-UniRule"/>
</dbReference>
<dbReference type="RefSeq" id="WP_009524981.1">
    <property type="nucleotide sequence ID" value="NZ_JH414548.1"/>
</dbReference>
<evidence type="ECO:0000256" key="6">
    <source>
        <dbReference type="ARBA" id="ARBA00022967"/>
    </source>
</evidence>
<dbReference type="GO" id="GO:0005886">
    <property type="term" value="C:plasma membrane"/>
    <property type="evidence" value="ECO:0007669"/>
    <property type="project" value="UniProtKB-SubCell"/>
</dbReference>
<protein>
    <recommendedName>
        <fullName evidence="9">Cd(2+)-exporting ATPase</fullName>
        <ecNumber evidence="9">7.2.2.21</ecNumber>
    </recommendedName>
</protein>
<evidence type="ECO:0000256" key="2">
    <source>
        <dbReference type="ARBA" id="ARBA00006024"/>
    </source>
</evidence>
<dbReference type="SUPFAM" id="SSF81653">
    <property type="entry name" value="Calcium ATPase, transduction domain A"/>
    <property type="match status" value="1"/>
</dbReference>
<dbReference type="SFLD" id="SFLDS00003">
    <property type="entry name" value="Haloacid_Dehalogenase"/>
    <property type="match status" value="1"/>
</dbReference>
<comment type="similarity">
    <text evidence="2 11">Belongs to the cation transport ATPase (P-type) (TC 3.A.3) family. Type IB subfamily.</text>
</comment>
<evidence type="ECO:0000256" key="3">
    <source>
        <dbReference type="ARBA" id="ARBA00022539"/>
    </source>
</evidence>
<proteinExistence type="inferred from homology"/>
<evidence type="ECO:0000256" key="10">
    <source>
        <dbReference type="ARBA" id="ARBA00049338"/>
    </source>
</evidence>
<dbReference type="InterPro" id="IPR001757">
    <property type="entry name" value="P_typ_ATPase"/>
</dbReference>
<comment type="caution">
    <text evidence="13">The sequence shown here is derived from an EMBL/GenBank/DDBJ whole genome shotgun (WGS) entry which is preliminary data.</text>
</comment>
<dbReference type="Gene3D" id="3.40.50.1000">
    <property type="entry name" value="HAD superfamily/HAD-like"/>
    <property type="match status" value="1"/>
</dbReference>
<keyword evidence="3" id="KW-0104">Cadmium</keyword>
<dbReference type="PRINTS" id="PR00119">
    <property type="entry name" value="CATATPASE"/>
</dbReference>
<dbReference type="NCBIfam" id="TIGR01512">
    <property type="entry name" value="ATPase-IB2_Cd"/>
    <property type="match status" value="1"/>
</dbReference>
<dbReference type="InterPro" id="IPR023214">
    <property type="entry name" value="HAD_sf"/>
</dbReference>
<dbReference type="EC" id="7.2.2.21" evidence="9"/>
<dbReference type="Gene3D" id="3.40.1110.10">
    <property type="entry name" value="Calcium-transporting ATPase, cytoplasmic domain N"/>
    <property type="match status" value="1"/>
</dbReference>
<feature type="transmembrane region" description="Helical" evidence="11">
    <location>
        <begin position="264"/>
        <end position="285"/>
    </location>
</feature>
<dbReference type="Proteomes" id="UP000006437">
    <property type="component" value="Unassembled WGS sequence"/>
</dbReference>
<gene>
    <name evidence="13" type="ORF">HMPREF9629_00745</name>
</gene>
<dbReference type="BioCyc" id="EBAC796937-HMP:GMGH-747-MONOMER"/>
<dbReference type="EMBL" id="AFZE01000056">
    <property type="protein sequence ID" value="EHL11208.1"/>
    <property type="molecule type" value="Genomic_DNA"/>
</dbReference>
<feature type="transmembrane region" description="Helical" evidence="11">
    <location>
        <begin position="567"/>
        <end position="586"/>
    </location>
</feature>
<dbReference type="InterPro" id="IPR023298">
    <property type="entry name" value="ATPase_P-typ_TM_dom_sf"/>
</dbReference>
<dbReference type="InterPro" id="IPR027256">
    <property type="entry name" value="P-typ_ATPase_IB"/>
</dbReference>
<dbReference type="InterPro" id="IPR036412">
    <property type="entry name" value="HAD-like_sf"/>
</dbReference>
<dbReference type="InterPro" id="IPR051014">
    <property type="entry name" value="Cation_Transport_ATPase_IB"/>
</dbReference>
<name>G9X2Y8_9FIRM</name>
<dbReference type="AlphaFoldDB" id="G9X2Y8"/>
<dbReference type="InterPro" id="IPR008250">
    <property type="entry name" value="ATPase_P-typ_transduc_dom_A_sf"/>
</dbReference>
<dbReference type="GO" id="GO:0016887">
    <property type="term" value="F:ATP hydrolysis activity"/>
    <property type="evidence" value="ECO:0007669"/>
    <property type="project" value="InterPro"/>
</dbReference>
<feature type="transmembrane region" description="Helical" evidence="11">
    <location>
        <begin position="31"/>
        <end position="49"/>
    </location>
</feature>
<dbReference type="SFLD" id="SFLDG00002">
    <property type="entry name" value="C1.7:_P-type_atpase_like"/>
    <property type="match status" value="1"/>
</dbReference>
<keyword evidence="5 11" id="KW-0479">Metal-binding</keyword>
<dbReference type="NCBIfam" id="TIGR01494">
    <property type="entry name" value="ATPase_P-type"/>
    <property type="match status" value="1"/>
</dbReference>
<dbReference type="InterPro" id="IPR044492">
    <property type="entry name" value="P_typ_ATPase_HD_dom"/>
</dbReference>
<feature type="domain" description="P-type ATPase A" evidence="12">
    <location>
        <begin position="116"/>
        <end position="214"/>
    </location>
</feature>
<dbReference type="InterPro" id="IPR023299">
    <property type="entry name" value="ATPase_P-typ_cyto_dom_N"/>
</dbReference>
<dbReference type="SFLD" id="SFLDF00027">
    <property type="entry name" value="p-type_atpase"/>
    <property type="match status" value="1"/>
</dbReference>
<reference evidence="13 14" key="1">
    <citation type="submission" date="2011-08" db="EMBL/GenBank/DDBJ databases">
        <title>The Genome Sequence of Eubacteriaceae bacterium ACC19a.</title>
        <authorList>
            <consortium name="The Broad Institute Genome Sequencing Platform"/>
            <person name="Earl A."/>
            <person name="Ward D."/>
            <person name="Feldgarden M."/>
            <person name="Gevers D."/>
            <person name="Sizova M."/>
            <person name="Hazen A."/>
            <person name="Epstein S."/>
            <person name="Young S.K."/>
            <person name="Zeng Q."/>
            <person name="Gargeya S."/>
            <person name="Fitzgerald M."/>
            <person name="Haas B."/>
            <person name="Abouelleil A."/>
            <person name="Alvarado L."/>
            <person name="Arachchi H.M."/>
            <person name="Berlin A."/>
            <person name="Brown A."/>
            <person name="Chapman S.B."/>
            <person name="Chen Z."/>
            <person name="Dunbar C."/>
            <person name="Freedman E."/>
            <person name="Gearin G."/>
            <person name="Gellesch M."/>
            <person name="Goldberg J."/>
            <person name="Griggs A."/>
            <person name="Gujja S."/>
            <person name="Heiman D."/>
            <person name="Howarth C."/>
            <person name="Larson L."/>
            <person name="Lui A."/>
            <person name="MacDonald P.J.P."/>
            <person name="Montmayeur A."/>
            <person name="Murphy C."/>
            <person name="Neiman D."/>
            <person name="Pearson M."/>
            <person name="Priest M."/>
            <person name="Roberts A."/>
            <person name="Saif S."/>
            <person name="Shea T."/>
            <person name="Shenoy N."/>
            <person name="Sisk P."/>
            <person name="Stolte C."/>
            <person name="Sykes S."/>
            <person name="Wortman J."/>
            <person name="Nusbaum C."/>
            <person name="Birren B."/>
        </authorList>
    </citation>
    <scope>NUCLEOTIDE SEQUENCE [LARGE SCALE GENOMIC DNA]</scope>
    <source>
        <strain evidence="13 14">ACC19a</strain>
    </source>
</reference>
<organism evidence="13 14">
    <name type="scientific">Peptoanaerobacter stomatis</name>
    <dbReference type="NCBI Taxonomy" id="796937"/>
    <lineage>
        <taxon>Bacteria</taxon>
        <taxon>Bacillati</taxon>
        <taxon>Bacillota</taxon>
        <taxon>Clostridia</taxon>
        <taxon>Peptostreptococcales</taxon>
        <taxon>Filifactoraceae</taxon>
        <taxon>Peptoanaerobacter</taxon>
    </lineage>
</organism>
<dbReference type="Pfam" id="PF00702">
    <property type="entry name" value="Hydrolase"/>
    <property type="match status" value="1"/>
</dbReference>
<dbReference type="FunFam" id="2.70.150.10:FF:000002">
    <property type="entry name" value="Copper-transporting ATPase 1, putative"/>
    <property type="match status" value="1"/>
</dbReference>
<keyword evidence="7 11" id="KW-1133">Transmembrane helix</keyword>
<keyword evidence="11" id="KW-1003">Cell membrane</keyword>
<accession>G9X2Y8</accession>
<dbReference type="GO" id="GO:0046872">
    <property type="term" value="F:metal ion binding"/>
    <property type="evidence" value="ECO:0007669"/>
    <property type="project" value="UniProtKB-KW"/>
</dbReference>
<feature type="transmembrane region" description="Helical" evidence="11">
    <location>
        <begin position="7"/>
        <end position="25"/>
    </location>
</feature>
<dbReference type="Pfam" id="PF00122">
    <property type="entry name" value="E1-E2_ATPase"/>
    <property type="match status" value="1"/>
</dbReference>
<dbReference type="GO" id="GO:0008551">
    <property type="term" value="F:P-type cadmium transporter activity"/>
    <property type="evidence" value="ECO:0007669"/>
    <property type="project" value="UniProtKB-EC"/>
</dbReference>
<dbReference type="Gene3D" id="2.70.150.10">
    <property type="entry name" value="Calcium-transporting ATPase, cytoplasmic transduction domain A"/>
    <property type="match status" value="1"/>
</dbReference>
<dbReference type="InterPro" id="IPR059000">
    <property type="entry name" value="ATPase_P-type_domA"/>
</dbReference>
<evidence type="ECO:0000256" key="7">
    <source>
        <dbReference type="ARBA" id="ARBA00022989"/>
    </source>
</evidence>
<sequence length="617" mass="67235">MSKGQRIVLTRIILTALLLVSYFVFKLFEKYELYFFIALFILIAYDIVYEAVSNIIKGEFLDENFLMGFAAVAAFILGEYHEAIEVMLFYQVGELFQSIAVDKSRKSISALMDICPEYANLEKDGQIIKVDPDEVQIGDIIVIKTGEKVPLDGVVIEGNSSLNTSAITGEYKPRDVGVGDEIISGCINTDRPLKVKVTKEFDDSTVAKILELVENASSKKAKAEKFVTKFAKYYTPIVVGLAIILAVIPPLFSLGSFDMWIKRALVFLVTSCPCALVISIPLGFFGGIGGASKKGILIKGGNYLETLSNAGYIVFDKTGTLTKGNFQVVAIHPEIEEEQLLEYSALAEIYSTHPIAQSIKEAYKKEIDIKRVTDVQEIAGLGVSAQIDGKKIYVGNDKLMAKMNIKEKHCHLSGSIVHTIVDGEYAGHIVISDEIKSNSKDAIRLLKEKYNQKTIMLTGDTKQVAESVARELNIDEVKSQLLPNEKSEILEQIMKNKKSNGAVVFVGDGINDAPVLSIADVGIAMGAMGSDAAIEAADIVLMDDDPKKVSLAIKIAQKTMKVVKQNIVFAIGVKVLVMILGALGLAGIQLGIFADVGVSIIAIINSSRTLIIEEDKI</sequence>
<feature type="transmembrane region" description="Helical" evidence="11">
    <location>
        <begin position="233"/>
        <end position="252"/>
    </location>
</feature>
<evidence type="ECO:0000256" key="4">
    <source>
        <dbReference type="ARBA" id="ARBA00022692"/>
    </source>
</evidence>
<evidence type="ECO:0000259" key="12">
    <source>
        <dbReference type="Pfam" id="PF00122"/>
    </source>
</evidence>
<dbReference type="InterPro" id="IPR018303">
    <property type="entry name" value="ATPase_P-typ_P_site"/>
</dbReference>
<dbReference type="PANTHER" id="PTHR48085:SF5">
    <property type="entry name" value="CADMIUM_ZINC-TRANSPORTING ATPASE HMA4-RELATED"/>
    <property type="match status" value="1"/>
</dbReference>
<keyword evidence="6" id="KW-1278">Translocase</keyword>
<keyword evidence="11" id="KW-0067">ATP-binding</keyword>